<dbReference type="AlphaFoldDB" id="A0A2Z6MIB9"/>
<gene>
    <name evidence="2" type="ORF">TSUD_220950</name>
</gene>
<dbReference type="Proteomes" id="UP000242715">
    <property type="component" value="Unassembled WGS sequence"/>
</dbReference>
<evidence type="ECO:0000313" key="3">
    <source>
        <dbReference type="Proteomes" id="UP000242715"/>
    </source>
</evidence>
<feature type="compositionally biased region" description="Polar residues" evidence="1">
    <location>
        <begin position="73"/>
        <end position="87"/>
    </location>
</feature>
<proteinExistence type="predicted"/>
<accession>A0A2Z6MIB9</accession>
<sequence length="117" mass="13251">MLEGRSCVVPRLFCSTCETENDWSYMKYMLDLDIKNGKRPMEIDAAEDEHHPRKCTKMLESCHIVETVCISFQQPKDSDDSQMNQKTIEPLNDGDSMDSSDSGIQQSDEEQHAGDSG</sequence>
<protein>
    <submittedName>
        <fullName evidence="2">Uncharacterized protein</fullName>
    </submittedName>
</protein>
<reference evidence="3" key="1">
    <citation type="journal article" date="2017" name="Front. Plant Sci.">
        <title>Climate Clever Clovers: New Paradigm to Reduce the Environmental Footprint of Ruminants by Breeding Low Methanogenic Forages Utilizing Haplotype Variation.</title>
        <authorList>
            <person name="Kaur P."/>
            <person name="Appels R."/>
            <person name="Bayer P.E."/>
            <person name="Keeble-Gagnere G."/>
            <person name="Wang J."/>
            <person name="Hirakawa H."/>
            <person name="Shirasawa K."/>
            <person name="Vercoe P."/>
            <person name="Stefanova K."/>
            <person name="Durmic Z."/>
            <person name="Nichols P."/>
            <person name="Revell C."/>
            <person name="Isobe S.N."/>
            <person name="Edwards D."/>
            <person name="Erskine W."/>
        </authorList>
    </citation>
    <scope>NUCLEOTIDE SEQUENCE [LARGE SCALE GENOMIC DNA]</scope>
    <source>
        <strain evidence="3">cv. Daliak</strain>
    </source>
</reference>
<name>A0A2Z6MIB9_TRISU</name>
<evidence type="ECO:0000313" key="2">
    <source>
        <dbReference type="EMBL" id="GAU32406.1"/>
    </source>
</evidence>
<dbReference type="EMBL" id="DF973490">
    <property type="protein sequence ID" value="GAU32406.1"/>
    <property type="molecule type" value="Genomic_DNA"/>
</dbReference>
<feature type="compositionally biased region" description="Low complexity" evidence="1">
    <location>
        <begin position="93"/>
        <end position="106"/>
    </location>
</feature>
<dbReference type="OrthoDB" id="191037at2759"/>
<evidence type="ECO:0000256" key="1">
    <source>
        <dbReference type="SAM" id="MobiDB-lite"/>
    </source>
</evidence>
<feature type="region of interest" description="Disordered" evidence="1">
    <location>
        <begin position="73"/>
        <end position="117"/>
    </location>
</feature>
<keyword evidence="3" id="KW-1185">Reference proteome</keyword>
<organism evidence="2 3">
    <name type="scientific">Trifolium subterraneum</name>
    <name type="common">Subterranean clover</name>
    <dbReference type="NCBI Taxonomy" id="3900"/>
    <lineage>
        <taxon>Eukaryota</taxon>
        <taxon>Viridiplantae</taxon>
        <taxon>Streptophyta</taxon>
        <taxon>Embryophyta</taxon>
        <taxon>Tracheophyta</taxon>
        <taxon>Spermatophyta</taxon>
        <taxon>Magnoliopsida</taxon>
        <taxon>eudicotyledons</taxon>
        <taxon>Gunneridae</taxon>
        <taxon>Pentapetalae</taxon>
        <taxon>rosids</taxon>
        <taxon>fabids</taxon>
        <taxon>Fabales</taxon>
        <taxon>Fabaceae</taxon>
        <taxon>Papilionoideae</taxon>
        <taxon>50 kb inversion clade</taxon>
        <taxon>NPAAA clade</taxon>
        <taxon>Hologalegina</taxon>
        <taxon>IRL clade</taxon>
        <taxon>Trifolieae</taxon>
        <taxon>Trifolium</taxon>
    </lineage>
</organism>